<dbReference type="InterPro" id="IPR058634">
    <property type="entry name" value="AaeA-lik-b-barrel"/>
</dbReference>
<evidence type="ECO:0000313" key="6">
    <source>
        <dbReference type="EMBL" id="MCO1336592.1"/>
    </source>
</evidence>
<dbReference type="Gene3D" id="1.10.287.470">
    <property type="entry name" value="Helix hairpin bin"/>
    <property type="match status" value="1"/>
</dbReference>
<proteinExistence type="inferred from homology"/>
<evidence type="ECO:0000313" key="7">
    <source>
        <dbReference type="Proteomes" id="UP001139028"/>
    </source>
</evidence>
<dbReference type="AlphaFoldDB" id="A0A9X2EQL7"/>
<keyword evidence="3" id="KW-0472">Membrane</keyword>
<comment type="caution">
    <text evidence="6">The sequence shown here is derived from an EMBL/GenBank/DDBJ whole genome shotgun (WGS) entry which is preliminary data.</text>
</comment>
<dbReference type="Gene3D" id="2.40.50.100">
    <property type="match status" value="1"/>
</dbReference>
<reference evidence="6" key="1">
    <citation type="journal article" date="2022" name="Arch. Microbiol.">
        <title>Microbulbifer okhotskensis sp. nov., isolated from a deep bottom sediment of the Okhotsk Sea.</title>
        <authorList>
            <person name="Romanenko L."/>
            <person name="Kurilenko V."/>
            <person name="Otstavnykh N."/>
            <person name="Velansky P."/>
            <person name="Isaeva M."/>
            <person name="Mikhailov V."/>
        </authorList>
    </citation>
    <scope>NUCLEOTIDE SEQUENCE</scope>
    <source>
        <strain evidence="6">OS29</strain>
    </source>
</reference>
<dbReference type="InterPro" id="IPR058625">
    <property type="entry name" value="MdtA-like_BSH"/>
</dbReference>
<evidence type="ECO:0000259" key="5">
    <source>
        <dbReference type="Pfam" id="PF25963"/>
    </source>
</evidence>
<evidence type="ECO:0000256" key="2">
    <source>
        <dbReference type="SAM" id="Coils"/>
    </source>
</evidence>
<protein>
    <submittedName>
        <fullName evidence="6">HlyD family secretion protein</fullName>
    </submittedName>
</protein>
<dbReference type="Pfam" id="PF25963">
    <property type="entry name" value="Beta-barrel_AAEA"/>
    <property type="match status" value="1"/>
</dbReference>
<keyword evidence="2" id="KW-0175">Coiled coil</keyword>
<dbReference type="EMBL" id="JALBWM010000157">
    <property type="protein sequence ID" value="MCO1336592.1"/>
    <property type="molecule type" value="Genomic_DNA"/>
</dbReference>
<dbReference type="RefSeq" id="WP_252472360.1">
    <property type="nucleotide sequence ID" value="NZ_JALBWM010000157.1"/>
</dbReference>
<keyword evidence="3" id="KW-0812">Transmembrane</keyword>
<comment type="similarity">
    <text evidence="1">Belongs to the membrane fusion protein (MFP) (TC 8.A.1) family.</text>
</comment>
<gene>
    <name evidence="6" type="ORF">MO867_19875</name>
</gene>
<dbReference type="Proteomes" id="UP001139028">
    <property type="component" value="Unassembled WGS sequence"/>
</dbReference>
<evidence type="ECO:0000256" key="1">
    <source>
        <dbReference type="ARBA" id="ARBA00009477"/>
    </source>
</evidence>
<dbReference type="SUPFAM" id="SSF111369">
    <property type="entry name" value="HlyD-like secretion proteins"/>
    <property type="match status" value="2"/>
</dbReference>
<keyword evidence="3" id="KW-1133">Transmembrane helix</keyword>
<evidence type="ECO:0000256" key="3">
    <source>
        <dbReference type="SAM" id="Phobius"/>
    </source>
</evidence>
<dbReference type="InterPro" id="IPR050393">
    <property type="entry name" value="MFP_Efflux_Pump"/>
</dbReference>
<feature type="domain" description="Multidrug resistance protein MdtA-like barrel-sandwich hybrid" evidence="4">
    <location>
        <begin position="43"/>
        <end position="256"/>
    </location>
</feature>
<sequence>MKRYRKYILTGSFVFFAILLLVFQFWKYLNNPWTRDGKVQADIIQVTPRVSGQVVDLPIRNNQFINAGDLLFQIDPRTYQAALEEAKAQYEEALDNYRAQNKNVLAYEARIRESVATIDLAKSNINALSAEVVKTKAEYDRQRDLLPQRATSVRALQAAQAAYESTVEYRAGADASLVESMAVLEQSQAELEQAKAELGAPGADNPSVRAAFALVRQAELNLEYATVTAPVSGYVTNIDFRYGDQAVANQPALSVVDVSTFRIDGFFRETFVRRIAPGDRAIMTLMAYPDHPLEGYVESIGWGIAREDGTAGNDLLPKIDPTFDWIRLAQRIPVRIHLTNIPEKVKLRVGFTSSVLVISDSAGTGQDVSVHTQ</sequence>
<feature type="coiled-coil region" evidence="2">
    <location>
        <begin position="80"/>
        <end position="145"/>
    </location>
</feature>
<keyword evidence="7" id="KW-1185">Reference proteome</keyword>
<evidence type="ECO:0000259" key="4">
    <source>
        <dbReference type="Pfam" id="PF25917"/>
    </source>
</evidence>
<dbReference type="PANTHER" id="PTHR30367:SF1">
    <property type="entry name" value="MULTIDRUG RESISTANCE PROTEIN MDTN"/>
    <property type="match status" value="1"/>
</dbReference>
<feature type="transmembrane region" description="Helical" evidence="3">
    <location>
        <begin position="7"/>
        <end position="26"/>
    </location>
</feature>
<dbReference type="PANTHER" id="PTHR30367">
    <property type="entry name" value="P-HYDROXYBENZOIC ACID EFFLUX PUMP SUBUNIT AAEA-RELATED"/>
    <property type="match status" value="1"/>
</dbReference>
<organism evidence="6 7">
    <name type="scientific">Microbulbifer okhotskensis</name>
    <dbReference type="NCBI Taxonomy" id="2926617"/>
    <lineage>
        <taxon>Bacteria</taxon>
        <taxon>Pseudomonadati</taxon>
        <taxon>Pseudomonadota</taxon>
        <taxon>Gammaproteobacteria</taxon>
        <taxon>Cellvibrionales</taxon>
        <taxon>Microbulbiferaceae</taxon>
        <taxon>Microbulbifer</taxon>
    </lineage>
</organism>
<name>A0A9X2EQL7_9GAMM</name>
<accession>A0A9X2EQL7</accession>
<feature type="domain" description="p-hydroxybenzoic acid efflux pump subunit AaeA-like beta-barrel" evidence="5">
    <location>
        <begin position="260"/>
        <end position="357"/>
    </location>
</feature>
<dbReference type="Gene3D" id="2.40.30.170">
    <property type="match status" value="1"/>
</dbReference>
<dbReference type="Pfam" id="PF25917">
    <property type="entry name" value="BSH_RND"/>
    <property type="match status" value="1"/>
</dbReference>